<evidence type="ECO:0000256" key="1">
    <source>
        <dbReference type="ARBA" id="ARBA00007301"/>
    </source>
</evidence>
<evidence type="ECO:0000256" key="5">
    <source>
        <dbReference type="ARBA" id="ARBA00023002"/>
    </source>
</evidence>
<comment type="catalytic activity">
    <reaction evidence="7">
        <text>pyridoxine 5'-phosphate + O2 = pyridoxal 5'-phosphate + H2O2</text>
        <dbReference type="Rhea" id="RHEA:15149"/>
        <dbReference type="ChEBI" id="CHEBI:15379"/>
        <dbReference type="ChEBI" id="CHEBI:16240"/>
        <dbReference type="ChEBI" id="CHEBI:58589"/>
        <dbReference type="ChEBI" id="CHEBI:597326"/>
        <dbReference type="EC" id="1.4.3.5"/>
    </reaction>
</comment>
<feature type="binding site" evidence="7 8">
    <location>
        <position position="124"/>
    </location>
    <ligand>
        <name>substrate</name>
    </ligand>
</feature>
<evidence type="ECO:0000259" key="11">
    <source>
        <dbReference type="Pfam" id="PF10590"/>
    </source>
</evidence>
<evidence type="ECO:0000256" key="3">
    <source>
        <dbReference type="ARBA" id="ARBA00022630"/>
    </source>
</evidence>
<evidence type="ECO:0000256" key="8">
    <source>
        <dbReference type="PIRSR" id="PIRSR000190-1"/>
    </source>
</evidence>
<evidence type="ECO:0000313" key="12">
    <source>
        <dbReference type="EMBL" id="GBF49513.1"/>
    </source>
</evidence>
<dbReference type="Pfam" id="PF01243">
    <property type="entry name" value="PNPOx_N"/>
    <property type="match status" value="1"/>
</dbReference>
<keyword evidence="3 7" id="KW-0285">Flavoprotein</keyword>
<dbReference type="PANTHER" id="PTHR10851">
    <property type="entry name" value="PYRIDOXINE-5-PHOSPHATE OXIDASE"/>
    <property type="match status" value="1"/>
</dbReference>
<reference evidence="12 13" key="1">
    <citation type="submission" date="2018-02" db="EMBL/GenBank/DDBJ databases">
        <title>Novel Leptospira species isolated from soil and water in Japan.</title>
        <authorList>
            <person name="Nakao R."/>
            <person name="Masuzawa T."/>
        </authorList>
    </citation>
    <scope>NUCLEOTIDE SEQUENCE [LARGE SCALE GENOMIC DNA]</scope>
    <source>
        <strain evidence="12 13">YH101</strain>
    </source>
</reference>
<feature type="binding site" evidence="7 9">
    <location>
        <position position="186"/>
    </location>
    <ligand>
        <name>FMN</name>
        <dbReference type="ChEBI" id="CHEBI:58210"/>
    </ligand>
</feature>
<evidence type="ECO:0000259" key="10">
    <source>
        <dbReference type="Pfam" id="PF01243"/>
    </source>
</evidence>
<feature type="binding site" evidence="7 8">
    <location>
        <position position="128"/>
    </location>
    <ligand>
        <name>substrate</name>
    </ligand>
</feature>
<protein>
    <recommendedName>
        <fullName evidence="7">Pyridoxine/pyridoxamine 5'-phosphate oxidase</fullName>
        <ecNumber evidence="7">1.4.3.5</ecNumber>
    </recommendedName>
    <alternativeName>
        <fullName evidence="7">PNP/PMP oxidase</fullName>
        <shortName evidence="7">PNPOx</shortName>
    </alternativeName>
    <alternativeName>
        <fullName evidence="7">Pyridoxal 5'-phosphate synthase</fullName>
    </alternativeName>
</protein>
<comment type="cofactor">
    <cofactor evidence="7 9">
        <name>FMN</name>
        <dbReference type="ChEBI" id="CHEBI:58210"/>
    </cofactor>
    <text evidence="7 9">Binds 1 FMN per subunit.</text>
</comment>
<feature type="binding site" evidence="7 9">
    <location>
        <position position="84"/>
    </location>
    <ligand>
        <name>FMN</name>
        <dbReference type="ChEBI" id="CHEBI:58210"/>
    </ligand>
</feature>
<feature type="binding site" evidence="7 9">
    <location>
        <position position="83"/>
    </location>
    <ligand>
        <name>FMN</name>
        <dbReference type="ChEBI" id="CHEBI:58210"/>
    </ligand>
</feature>
<feature type="domain" description="Pyridoxine 5'-phosphate oxidase dimerisation C-terminal" evidence="11">
    <location>
        <begin position="173"/>
        <end position="213"/>
    </location>
</feature>
<dbReference type="FunFam" id="2.30.110.10:FF:000020">
    <property type="entry name" value="PNPO isoform 11"/>
    <property type="match status" value="1"/>
</dbReference>
<evidence type="ECO:0000256" key="2">
    <source>
        <dbReference type="ARBA" id="ARBA00011738"/>
    </source>
</evidence>
<dbReference type="InterPro" id="IPR012349">
    <property type="entry name" value="Split_barrel_FMN-bd"/>
</dbReference>
<comment type="similarity">
    <text evidence="1 7">Belongs to the pyridoxamine 5'-phosphate oxidase family.</text>
</comment>
<feature type="binding site" evidence="7 9">
    <location>
        <position position="196"/>
    </location>
    <ligand>
        <name>FMN</name>
        <dbReference type="ChEBI" id="CHEBI:58210"/>
    </ligand>
</feature>
<dbReference type="RefSeq" id="WP_209451988.1">
    <property type="nucleotide sequence ID" value="NZ_BFBB01000003.1"/>
</dbReference>
<dbReference type="PANTHER" id="PTHR10851:SF0">
    <property type="entry name" value="PYRIDOXINE-5'-PHOSPHATE OXIDASE"/>
    <property type="match status" value="1"/>
</dbReference>
<comment type="caution">
    <text evidence="12">The sequence shown here is derived from an EMBL/GenBank/DDBJ whole genome shotgun (WGS) entry which is preliminary data.</text>
</comment>
<dbReference type="Proteomes" id="UP000245133">
    <property type="component" value="Unassembled WGS sequence"/>
</dbReference>
<comment type="catalytic activity">
    <reaction evidence="7">
        <text>pyridoxamine 5'-phosphate + O2 + H2O = pyridoxal 5'-phosphate + H2O2 + NH4(+)</text>
        <dbReference type="Rhea" id="RHEA:15817"/>
        <dbReference type="ChEBI" id="CHEBI:15377"/>
        <dbReference type="ChEBI" id="CHEBI:15379"/>
        <dbReference type="ChEBI" id="CHEBI:16240"/>
        <dbReference type="ChEBI" id="CHEBI:28938"/>
        <dbReference type="ChEBI" id="CHEBI:58451"/>
        <dbReference type="ChEBI" id="CHEBI:597326"/>
        <dbReference type="EC" id="1.4.3.5"/>
    </reaction>
</comment>
<organism evidence="12 13">
    <name type="scientific">Leptospira ryugenii</name>
    <dbReference type="NCBI Taxonomy" id="1917863"/>
    <lineage>
        <taxon>Bacteria</taxon>
        <taxon>Pseudomonadati</taxon>
        <taxon>Spirochaetota</taxon>
        <taxon>Spirochaetia</taxon>
        <taxon>Leptospirales</taxon>
        <taxon>Leptospiraceae</taxon>
        <taxon>Leptospira</taxon>
    </lineage>
</organism>
<evidence type="ECO:0000313" key="13">
    <source>
        <dbReference type="Proteomes" id="UP000245133"/>
    </source>
</evidence>
<feature type="binding site" evidence="7 8">
    <location>
        <begin position="192"/>
        <end position="194"/>
    </location>
    <ligand>
        <name>substrate</name>
    </ligand>
</feature>
<dbReference type="SUPFAM" id="SSF50475">
    <property type="entry name" value="FMN-binding split barrel"/>
    <property type="match status" value="1"/>
</dbReference>
<evidence type="ECO:0000256" key="6">
    <source>
        <dbReference type="ARBA" id="ARBA00023096"/>
    </source>
</evidence>
<dbReference type="InterPro" id="IPR000659">
    <property type="entry name" value="Pyridox_Oxase"/>
</dbReference>
<comment type="pathway">
    <text evidence="7">Cofactor metabolism; pyridoxal 5'-phosphate salvage; pyridoxal 5'-phosphate from pyridoxine 5'-phosphate: step 1/1.</text>
</comment>
<feature type="binding site" evidence="7 9">
    <location>
        <begin position="141"/>
        <end position="142"/>
    </location>
    <ligand>
        <name>FMN</name>
        <dbReference type="ChEBI" id="CHEBI:58210"/>
    </ligand>
</feature>
<dbReference type="InterPro" id="IPR011576">
    <property type="entry name" value="Pyridox_Oxase_N"/>
</dbReference>
<evidence type="ECO:0000256" key="9">
    <source>
        <dbReference type="PIRSR" id="PIRSR000190-2"/>
    </source>
</evidence>
<dbReference type="InterPro" id="IPR019740">
    <property type="entry name" value="Pyridox_Oxase_CS"/>
</dbReference>
<keyword evidence="4 7" id="KW-0288">FMN</keyword>
<name>A0A2P2DY20_9LEPT</name>
<keyword evidence="13" id="KW-1185">Reference proteome</keyword>
<feature type="binding site" evidence="7 8">
    <location>
        <position position="67"/>
    </location>
    <ligand>
        <name>substrate</name>
    </ligand>
</feature>
<dbReference type="Pfam" id="PF10590">
    <property type="entry name" value="PNP_phzG_C"/>
    <property type="match status" value="1"/>
</dbReference>
<comment type="pathway">
    <text evidence="7">Cofactor metabolism; pyridoxal 5'-phosphate salvage; pyridoxal 5'-phosphate from pyridoxamine 5'-phosphate: step 1/1.</text>
</comment>
<evidence type="ECO:0000256" key="7">
    <source>
        <dbReference type="HAMAP-Rule" id="MF_01629"/>
    </source>
</evidence>
<dbReference type="NCBIfam" id="NF004231">
    <property type="entry name" value="PRK05679.1"/>
    <property type="match status" value="1"/>
</dbReference>
<sequence>MNRDLKDMRKSYEKYSLLESEASADPLELFHAWFALAEEEGIEEPNAMFLATVDTEGQPSGRVVLLKEIREGGFVFFTNYQSRKGKDIQHNQKVALTFFWHSQERQIRIEGTAGKKDESYARNYFAKRPRVSQLGALSSKQSEVVPDRTFLETEFERLETLYEGKEIPMPEDWGAYIVYPHRLEFWQGRQGRLHDRLLYTKNNGIWERCRLSP</sequence>
<feature type="binding site" evidence="8">
    <location>
        <begin position="9"/>
        <end position="12"/>
    </location>
    <ligand>
        <name>substrate</name>
    </ligand>
</feature>
<evidence type="ECO:0000256" key="4">
    <source>
        <dbReference type="ARBA" id="ARBA00022643"/>
    </source>
</evidence>
<dbReference type="GO" id="GO:0004733">
    <property type="term" value="F:pyridoxamine phosphate oxidase activity"/>
    <property type="evidence" value="ECO:0007669"/>
    <property type="project" value="UniProtKB-UniRule"/>
</dbReference>
<dbReference type="Gene3D" id="2.30.110.10">
    <property type="entry name" value="Electron Transport, Fmn-binding Protein, Chain A"/>
    <property type="match status" value="1"/>
</dbReference>
<dbReference type="PROSITE" id="PS01064">
    <property type="entry name" value="PYRIDOX_OXIDASE"/>
    <property type="match status" value="1"/>
</dbReference>
<keyword evidence="5 7" id="KW-0560">Oxidoreductase</keyword>
<feature type="binding site" evidence="7 9">
    <location>
        <begin position="77"/>
        <end position="78"/>
    </location>
    <ligand>
        <name>FMN</name>
        <dbReference type="ChEBI" id="CHEBI:58210"/>
    </ligand>
</feature>
<comment type="function">
    <text evidence="7">Catalyzes the oxidation of either pyridoxine 5'-phosphate (PNP) or pyridoxamine 5'-phosphate (PMP) into pyridoxal 5'-phosphate (PLP).</text>
</comment>
<keyword evidence="6 7" id="KW-0664">Pyridoxine biosynthesis</keyword>
<dbReference type="GO" id="GO:0008615">
    <property type="term" value="P:pyridoxine biosynthetic process"/>
    <property type="evidence" value="ECO:0007669"/>
    <property type="project" value="UniProtKB-UniRule"/>
</dbReference>
<feature type="binding site" evidence="7 8">
    <location>
        <position position="132"/>
    </location>
    <ligand>
        <name>substrate</name>
    </ligand>
</feature>
<proteinExistence type="inferred from homology"/>
<comment type="subunit">
    <text evidence="2 7">Homodimer.</text>
</comment>
<feature type="domain" description="Pyridoxamine 5'-phosphate oxidase N-terminal" evidence="10">
    <location>
        <begin position="39"/>
        <end position="161"/>
    </location>
</feature>
<dbReference type="NCBIfam" id="TIGR00558">
    <property type="entry name" value="pdxH"/>
    <property type="match status" value="1"/>
</dbReference>
<dbReference type="InterPro" id="IPR019576">
    <property type="entry name" value="Pyridoxamine_oxidase_dimer_C"/>
</dbReference>
<feature type="binding site" evidence="7 9">
    <location>
        <position position="106"/>
    </location>
    <ligand>
        <name>FMN</name>
        <dbReference type="ChEBI" id="CHEBI:58210"/>
    </ligand>
</feature>
<dbReference type="HAMAP" id="MF_01629">
    <property type="entry name" value="PdxH"/>
    <property type="match status" value="1"/>
</dbReference>
<dbReference type="GO" id="GO:0010181">
    <property type="term" value="F:FMN binding"/>
    <property type="evidence" value="ECO:0007669"/>
    <property type="project" value="UniProtKB-UniRule"/>
</dbReference>
<dbReference type="PIRSF" id="PIRSF000190">
    <property type="entry name" value="Pyd_amn-ph_oxd"/>
    <property type="match status" value="1"/>
</dbReference>
<dbReference type="UniPathway" id="UPA01068">
    <property type="reaction ID" value="UER00304"/>
</dbReference>
<dbReference type="EMBL" id="BFBB01000003">
    <property type="protein sequence ID" value="GBF49513.1"/>
    <property type="molecule type" value="Genomic_DNA"/>
</dbReference>
<feature type="binding site" evidence="7 9">
    <location>
        <begin position="62"/>
        <end position="67"/>
    </location>
    <ligand>
        <name>FMN</name>
        <dbReference type="ChEBI" id="CHEBI:58210"/>
    </ligand>
</feature>
<dbReference type="EC" id="1.4.3.5" evidence="7"/>
<gene>
    <name evidence="7 12" type="primary">pdxH</name>
    <name evidence="12" type="ORF">LPTSP4_10270</name>
</gene>
<dbReference type="AlphaFoldDB" id="A0A2P2DY20"/>
<accession>A0A2P2DY20</accession>